<dbReference type="PANTHER" id="PTHR11319:SF35">
    <property type="entry name" value="OUTER MEMBRANE PROTEIN PMPC-RELATED"/>
    <property type="match status" value="1"/>
</dbReference>
<organism evidence="5 6">
    <name type="scientific">Methanoplanus limicola DSM 2279</name>
    <dbReference type="NCBI Taxonomy" id="937775"/>
    <lineage>
        <taxon>Archaea</taxon>
        <taxon>Methanobacteriati</taxon>
        <taxon>Methanobacteriota</taxon>
        <taxon>Stenosarchaea group</taxon>
        <taxon>Methanomicrobia</taxon>
        <taxon>Methanomicrobiales</taxon>
        <taxon>Methanomicrobiaceae</taxon>
        <taxon>Methanoplanus</taxon>
    </lineage>
</organism>
<keyword evidence="2" id="KW-1133">Transmembrane helix</keyword>
<sequence>MLVFLIQPAFAEMPAGDNTSPTEGLEYEYSNPEILTNPGFLPGNSGEQTEVRERTSGNNPRLPPADQECTGNSDRADKTGIEKVQAFSQDKNSCDSLPYIDNRTVWYVDAGAPAGGDGTKEKPFQDIQTAADACNTSEKNTILIAYAGGAVYPGFSASVPDLIIMSESDVPSEYPVISNPDGTGAELTGDNIILCKLVITGCSGDDSEYEISGSAVFVHDSSGTEIKRCIIRDNSGYIGAGITFHNAEGWICGAEIRNNNASAGGGILIVNSSVYVRNATVCENEGYEGAGITVISGKADIRNSRIIQNNGEIGGGILSLFSECEIHYTNISGNTAENGAGVVLAMSESSVYYSDITSNSAANTGGGLVSLMSDTEVYDTDFSGNTADFGGGYLSRYGADTIRGSDFTGNKAVSGAGIALINVNSSVCGSRVENNIITAPDNTENLLSEDTSITEVLLSVIDQFPVIPAGEDMNRLDNLRTEQEDYTPYTGAGIYAQYCEDLTLKNNEIRDNIPAENITPAVAGGGVAVLESEGIISGNRLESNYADMGAGILSFNSEMEICGNIIENNNATMAGGGVIIASGSAIISENTISENNASLFGAGIVALTGKTEITDNTIEENNAGFGGGGICGIAAELLISENTVSSNTAGNGTPLLSGGGGLFIPGGIIGVGEINSPESISEFFGDEKSSLYTLDADELISEYTGRITVSEAELAEFLSGDLISGVQEKYLSDKLSSFDILNTDESELKPVLISNNTFCGNSAEISGGAVKTVGNLAFITNNDFSGNRAKRGGAAETILSLTLMLNNRIENNSAKSGGGLSLILSESINLGSEFNGNNATGFGGAALLLGSSSVFAGPYISENTAGKGGGGIAAVLGEVLIESGTITDNSASGNANITGGGGIFITDISAMGDDADDLPEIMEFSPYTADSAGIGRFISTTPREDEEDLFTDDSGSEILISEAFSYLILDLEITDNRADTGGGIAVLNTDSSYISGCNISGNRARLAGGGISLISANNTVVESSVIALNRAYGGDGIFIRDSHNFEGYDNLLLNRENIIAKTTESSPFEWNALFNITERRMFTITGSPYAGGNVWAEPDGTGISQTCTDADLDGICDSDTCSIYDNDNTPVGTDERTLYYNPEYGTLLVLTDPLGAEILLDKNSYGRKSPAGYYIPPGNYTADITLENYFDAPRMLVPVKTGDKEYIRYQFSDVPEFWSTGSGPLPLNFTAEITKFSPDVTAWNWYITMPDGSVNTYSKESISAVFDKTGNYNVTLEAVWSSSKITKSETKRVLVTTAPPKPKASEKASSEVNGTKTEVLPDGSQMITVNETLAGNVTTTGSGIIIDKPDGTRINIKTNETPGRSGGNITGKVTSVTMEQPPLNADLGEGLGNASVGVSVTMDGYNGNAGLTTEISSGCADDARNAFSIACPEMTGVAYTVYFTKTGFDNSSAIKEAVLNFSVNTTWVDSMGGPQRITIIRWKDDGSSENIRPDYLGVSGTESLFQVKTDGFSVYGIAGFTPSPSPSDSSSGDNPVCIKDMHDLKAGSVSATALTGTAFTEIAITPAKDISDLRITAEEMNYPGAGMGVPEDARVFEYIKTTLYYTTASSLEKVEYTAKIPKEWLDNNNSSLPAVWYYNESAGVWNKAEVLVTGAEDGYTFTVFEAEMPGFGWFAAGGIPAELILGNETLPFGPGPEITSEEPAESVTPASPTATPAEPAGGMKGDTPVPTATPLSVLVVVSGIFMAAGVFLYKKRFQVK</sequence>
<dbReference type="PANTHER" id="PTHR11319">
    <property type="entry name" value="G PROTEIN-COUPLED RECEPTOR-RELATED"/>
    <property type="match status" value="1"/>
</dbReference>
<dbReference type="InterPro" id="IPR013783">
    <property type="entry name" value="Ig-like_fold"/>
</dbReference>
<evidence type="ECO:0000259" key="3">
    <source>
        <dbReference type="Pfam" id="PF05048"/>
    </source>
</evidence>
<dbReference type="InterPro" id="IPR011050">
    <property type="entry name" value="Pectin_lyase_fold/virulence"/>
</dbReference>
<keyword evidence="2" id="KW-0812">Transmembrane</keyword>
<feature type="region of interest" description="Disordered" evidence="1">
    <location>
        <begin position="1298"/>
        <end position="1318"/>
    </location>
</feature>
<feature type="region of interest" description="Disordered" evidence="1">
    <location>
        <begin position="36"/>
        <end position="75"/>
    </location>
</feature>
<dbReference type="PATRIC" id="fig|937775.9.peg.2672"/>
<dbReference type="HOGENOM" id="CLU_239107_0_0_2"/>
<dbReference type="OrthoDB" id="107851at2157"/>
<gene>
    <name evidence="5" type="ORF">Metlim_2366</name>
</gene>
<dbReference type="RefSeq" id="WP_004078674.1">
    <property type="nucleotide sequence ID" value="NZ_CM001436.1"/>
</dbReference>
<dbReference type="InterPro" id="IPR035986">
    <property type="entry name" value="PKD_dom_sf"/>
</dbReference>
<feature type="domain" description="Periplasmic copper-binding protein NosD beta helix" evidence="3">
    <location>
        <begin position="485"/>
        <end position="644"/>
    </location>
</feature>
<dbReference type="InterPro" id="IPR007742">
    <property type="entry name" value="NosD_dom"/>
</dbReference>
<evidence type="ECO:0000313" key="5">
    <source>
        <dbReference type="EMBL" id="EHQ36418.1"/>
    </source>
</evidence>
<proteinExistence type="predicted"/>
<accession>H1Z2L5</accession>
<dbReference type="Pfam" id="PF05048">
    <property type="entry name" value="NosD"/>
    <property type="match status" value="2"/>
</dbReference>
<dbReference type="Gene3D" id="2.60.40.10">
    <property type="entry name" value="Immunoglobulins"/>
    <property type="match status" value="1"/>
</dbReference>
<dbReference type="EMBL" id="CM001436">
    <property type="protein sequence ID" value="EHQ36418.1"/>
    <property type="molecule type" value="Genomic_DNA"/>
</dbReference>
<dbReference type="Gene3D" id="2.160.20.10">
    <property type="entry name" value="Single-stranded right-handed beta-helix, Pectin lyase-like"/>
    <property type="match status" value="1"/>
</dbReference>
<name>H1Z2L5_9EURY</name>
<feature type="region of interest" description="Disordered" evidence="1">
    <location>
        <begin position="1694"/>
        <end position="1727"/>
    </location>
</feature>
<reference evidence="5 6" key="1">
    <citation type="submission" date="2011-10" db="EMBL/GenBank/DDBJ databases">
        <title>The Improved High-Quality Draft genome of Methanoplanus limicola DSM 2279.</title>
        <authorList>
            <consortium name="US DOE Joint Genome Institute (JGI-PGF)"/>
            <person name="Lucas S."/>
            <person name="Copeland A."/>
            <person name="Lapidus A."/>
            <person name="Glavina del Rio T."/>
            <person name="Dalin E."/>
            <person name="Tice H."/>
            <person name="Bruce D."/>
            <person name="Goodwin L."/>
            <person name="Pitluck S."/>
            <person name="Peters L."/>
            <person name="Mikhailova N."/>
            <person name="Lu M."/>
            <person name="Kyrpides N."/>
            <person name="Mavromatis K."/>
            <person name="Ivanova N."/>
            <person name="Markowitz V."/>
            <person name="Cheng J.-F."/>
            <person name="Hugenholtz P."/>
            <person name="Woyke T."/>
            <person name="Wu D."/>
            <person name="Wirth R."/>
            <person name="Brambilla E.-M."/>
            <person name="Klenk H.-P."/>
            <person name="Eisen J.A."/>
        </authorList>
    </citation>
    <scope>NUCLEOTIDE SEQUENCE [LARGE SCALE GENOMIC DNA]</scope>
    <source>
        <strain evidence="5 6">DSM 2279</strain>
    </source>
</reference>
<dbReference type="InterPro" id="IPR006626">
    <property type="entry name" value="PbH1"/>
</dbReference>
<keyword evidence="2" id="KW-0472">Membrane</keyword>
<feature type="domain" description="Periplasmic copper-binding protein NosD beta helix" evidence="3">
    <location>
        <begin position="972"/>
        <end position="1100"/>
    </location>
</feature>
<evidence type="ECO:0000259" key="4">
    <source>
        <dbReference type="Pfam" id="PF08308"/>
    </source>
</evidence>
<dbReference type="SMART" id="SM00710">
    <property type="entry name" value="PbH1"/>
    <property type="match status" value="14"/>
</dbReference>
<feature type="domain" description="PEGA" evidence="4">
    <location>
        <begin position="1145"/>
        <end position="1192"/>
    </location>
</feature>
<dbReference type="SUPFAM" id="SSF51126">
    <property type="entry name" value="Pectin lyase-like"/>
    <property type="match status" value="4"/>
</dbReference>
<dbReference type="Proteomes" id="UP000005741">
    <property type="component" value="Chromosome"/>
</dbReference>
<dbReference type="InterPro" id="IPR013229">
    <property type="entry name" value="PEGA"/>
</dbReference>
<protein>
    <submittedName>
        <fullName evidence="5">Polymorphic outer membrane protein</fullName>
    </submittedName>
</protein>
<evidence type="ECO:0000313" key="6">
    <source>
        <dbReference type="Proteomes" id="UP000005741"/>
    </source>
</evidence>
<keyword evidence="6" id="KW-1185">Reference proteome</keyword>
<dbReference type="Pfam" id="PF08308">
    <property type="entry name" value="PEGA"/>
    <property type="match status" value="1"/>
</dbReference>
<evidence type="ECO:0000256" key="1">
    <source>
        <dbReference type="SAM" id="MobiDB-lite"/>
    </source>
</evidence>
<feature type="compositionally biased region" description="Low complexity" evidence="1">
    <location>
        <begin position="1705"/>
        <end position="1720"/>
    </location>
</feature>
<feature type="transmembrane region" description="Helical" evidence="2">
    <location>
        <begin position="1735"/>
        <end position="1753"/>
    </location>
</feature>
<dbReference type="InParanoid" id="H1Z2L5"/>
<dbReference type="InterPro" id="IPR012334">
    <property type="entry name" value="Pectin_lyas_fold"/>
</dbReference>
<dbReference type="SUPFAM" id="SSF49299">
    <property type="entry name" value="PKD domain"/>
    <property type="match status" value="1"/>
</dbReference>
<evidence type="ECO:0000256" key="2">
    <source>
        <dbReference type="SAM" id="Phobius"/>
    </source>
</evidence>